<evidence type="ECO:0000313" key="5">
    <source>
        <dbReference type="EMBL" id="CAB4195289.1"/>
    </source>
</evidence>
<dbReference type="InterPro" id="IPR018698">
    <property type="entry name" value="VWA-like_dom"/>
</dbReference>
<dbReference type="EMBL" id="LR797352">
    <property type="protein sequence ID" value="CAB4204905.1"/>
    <property type="molecule type" value="Genomic_DNA"/>
</dbReference>
<dbReference type="EMBL" id="LR797149">
    <property type="protein sequence ID" value="CAB4189580.1"/>
    <property type="molecule type" value="Genomic_DNA"/>
</dbReference>
<accession>A0A6J5QY52</accession>
<name>A0A6J5QY52_9CAUD</name>
<feature type="compositionally biased region" description="Gly residues" evidence="1">
    <location>
        <begin position="157"/>
        <end position="177"/>
    </location>
</feature>
<dbReference type="InterPro" id="IPR025154">
    <property type="entry name" value="Put_metallopeptidase_dom"/>
</dbReference>
<evidence type="ECO:0000259" key="2">
    <source>
        <dbReference type="Pfam" id="PF09967"/>
    </source>
</evidence>
<dbReference type="Pfam" id="PF13203">
    <property type="entry name" value="DUF2201_N"/>
    <property type="match status" value="1"/>
</dbReference>
<dbReference type="EMBL" id="LR797238">
    <property type="protein sequence ID" value="CAB4195289.1"/>
    <property type="molecule type" value="Genomic_DNA"/>
</dbReference>
<dbReference type="Pfam" id="PF09967">
    <property type="entry name" value="DUF2201"/>
    <property type="match status" value="1"/>
</dbReference>
<dbReference type="InterPro" id="IPR036465">
    <property type="entry name" value="vWFA_dom_sf"/>
</dbReference>
<organism evidence="4">
    <name type="scientific">uncultured Caudovirales phage</name>
    <dbReference type="NCBI Taxonomy" id="2100421"/>
    <lineage>
        <taxon>Viruses</taxon>
        <taxon>Duplodnaviria</taxon>
        <taxon>Heunggongvirae</taxon>
        <taxon>Uroviricota</taxon>
        <taxon>Caudoviricetes</taxon>
        <taxon>Peduoviridae</taxon>
        <taxon>Maltschvirus</taxon>
        <taxon>Maltschvirus maltsch</taxon>
    </lineage>
</organism>
<evidence type="ECO:0000313" key="4">
    <source>
        <dbReference type="EMBL" id="CAB4189580.1"/>
    </source>
</evidence>
<gene>
    <name evidence="4" type="ORF">UFOVP1195_5</name>
    <name evidence="5" type="ORF">UFOVP1288_5</name>
    <name evidence="6" type="ORF">UFOVP1409_5</name>
</gene>
<protein>
    <submittedName>
        <fullName evidence="4">VWA-like domain containing protein</fullName>
    </submittedName>
</protein>
<dbReference type="PANTHER" id="PTHR38730:SF1">
    <property type="entry name" value="SLL7028 PROTEIN"/>
    <property type="match status" value="1"/>
</dbReference>
<evidence type="ECO:0000259" key="3">
    <source>
        <dbReference type="Pfam" id="PF13203"/>
    </source>
</evidence>
<feature type="domain" description="Putative metallopeptidase" evidence="3">
    <location>
        <begin position="37"/>
        <end position="277"/>
    </location>
</feature>
<dbReference type="PANTHER" id="PTHR38730">
    <property type="entry name" value="SLL7028 PROTEIN"/>
    <property type="match status" value="1"/>
</dbReference>
<evidence type="ECO:0000256" key="1">
    <source>
        <dbReference type="SAM" id="MobiDB-lite"/>
    </source>
</evidence>
<dbReference type="SUPFAM" id="SSF53300">
    <property type="entry name" value="vWA-like"/>
    <property type="match status" value="1"/>
</dbReference>
<feature type="region of interest" description="Disordered" evidence="1">
    <location>
        <begin position="155"/>
        <end position="188"/>
    </location>
</feature>
<feature type="domain" description="VWA-like" evidence="2">
    <location>
        <begin position="285"/>
        <end position="413"/>
    </location>
</feature>
<evidence type="ECO:0000313" key="6">
    <source>
        <dbReference type="EMBL" id="CAB4204905.1"/>
    </source>
</evidence>
<sequence>MDIVEPKDKEDRRVKAAKIALMRNPQFCRWSGIMMLGRTIITDEIPTAATNGRDEWYGREFIKLLDDKGLRFAILHENSHKLYRDLTLWEKLYKEDPKLANMACDYVHNLKLHDLDPNETFIAMPRIDGKPIGLLDERFRGMHHKQVFDILKEEGEGQGQGGQGQPGEGQPGEGQPGEGSMDHHDWEGAQGLTPQEKETLAKDIDRAIRQGQALHNKMAGKGAGNSDRGFGELLEPKVNWKEQLREFAQSSVTAQDEATWAKPNRRHLWDDVYLPTLIGNRVREVVIGVDTSGSIGGPDLNAFLSEAQGVCRLVKPELLHLIYWDTAVAGHETYTEATLETLAASTKPRGGGGTDPTCMMAYMKEKRIKPECIIMLTDGYISNWGSEWGVPILWVIVDNPGATAPIGKTIHMEKS</sequence>
<reference evidence="4" key="1">
    <citation type="submission" date="2020-05" db="EMBL/GenBank/DDBJ databases">
        <authorList>
            <person name="Chiriac C."/>
            <person name="Salcher M."/>
            <person name="Ghai R."/>
            <person name="Kavagutti S V."/>
        </authorList>
    </citation>
    <scope>NUCLEOTIDE SEQUENCE</scope>
</reference>
<proteinExistence type="predicted"/>